<evidence type="ECO:0000256" key="2">
    <source>
        <dbReference type="ARBA" id="ARBA00023276"/>
    </source>
</evidence>
<dbReference type="GO" id="GO:0009523">
    <property type="term" value="C:photosystem II"/>
    <property type="evidence" value="ECO:0007669"/>
    <property type="project" value="UniProtKB-KW"/>
</dbReference>
<name>A0AAQ1KGA9_9PSED</name>
<evidence type="ECO:0000313" key="4">
    <source>
        <dbReference type="EMBL" id="SFC94516.1"/>
    </source>
</evidence>
<dbReference type="InterPro" id="IPR028203">
    <property type="entry name" value="PSII_CF48-like_dom"/>
</dbReference>
<dbReference type="PANTHER" id="PTHR47199:SF2">
    <property type="entry name" value="PHOTOSYSTEM II STABILITY_ASSEMBLY FACTOR HCF136, CHLOROPLASTIC"/>
    <property type="match status" value="1"/>
</dbReference>
<keyword evidence="2" id="KW-0604">Photosystem II</keyword>
<gene>
    <name evidence="4" type="ORF">SAMN05216577_11351</name>
</gene>
<dbReference type="EMBL" id="FOLS01000013">
    <property type="protein sequence ID" value="SFC94516.1"/>
    <property type="molecule type" value="Genomic_DNA"/>
</dbReference>
<dbReference type="SUPFAM" id="SSF110296">
    <property type="entry name" value="Oligoxyloglucan reducing end-specific cellobiohydrolase"/>
    <property type="match status" value="1"/>
</dbReference>
<dbReference type="AlphaFoldDB" id="A0AAQ1KGA9"/>
<evidence type="ECO:0000313" key="5">
    <source>
        <dbReference type="Proteomes" id="UP000183385"/>
    </source>
</evidence>
<reference evidence="4 5" key="1">
    <citation type="submission" date="2016-10" db="EMBL/GenBank/DDBJ databases">
        <authorList>
            <person name="Varghese N."/>
            <person name="Submissions S."/>
        </authorList>
    </citation>
    <scope>NUCLEOTIDE SEQUENCE [LARGE SCALE GENOMIC DNA]</scope>
    <source>
        <strain evidence="4 5">LMG 18378</strain>
    </source>
</reference>
<evidence type="ECO:0000259" key="3">
    <source>
        <dbReference type="Pfam" id="PF14870"/>
    </source>
</evidence>
<comment type="caution">
    <text evidence="4">The sequence shown here is derived from an EMBL/GenBank/DDBJ whole genome shotgun (WGS) entry which is preliminary data.</text>
</comment>
<dbReference type="Gene3D" id="2.130.10.10">
    <property type="entry name" value="YVTN repeat-like/Quinoprotein amine dehydrogenase"/>
    <property type="match status" value="2"/>
</dbReference>
<dbReference type="InterPro" id="IPR015943">
    <property type="entry name" value="WD40/YVTN_repeat-like_dom_sf"/>
</dbReference>
<feature type="domain" description="Photosynthesis system II assembly factor Ycf48/Hcf136-like" evidence="3">
    <location>
        <begin position="172"/>
        <end position="313"/>
    </location>
</feature>
<sequence length="372" mass="39371">MQIALPSGSRRRVATRPWCSSILAVSLVLVSGAFGAGAPAALPLADADSRPALHAESFEQAAILALQDTGRRLVAVGERGLILLSEDGGRHWRQARVPVSVTLTAVRFPTPEQGWAVGHFGTVLHSDDGGLSWSVQLRGGQAAQLVLDEAQARDGADSQSSAVSNAQRLVEDGPDKPFLDLHFADEKHGFVIGAYNLILRTDDGGRSWQSLSTRLDNPGSRHLYAIAGAGAYLYIVGEEGRVFRSADHGASFTRLNTPYQGSYFTVSAHGDSLVVAGLRGNAFRSDDHGQSWSRLALPQPVSVVASQLQRDGSVLLLDQAGQLWQGGSSGTRLEPLARTALPAPTAMLRNAAGELLVSSLQGIAQPAMPAQH</sequence>
<evidence type="ECO:0000256" key="1">
    <source>
        <dbReference type="ARBA" id="ARBA00022531"/>
    </source>
</evidence>
<keyword evidence="1" id="KW-0602">Photosynthesis</keyword>
<dbReference type="Pfam" id="PF14870">
    <property type="entry name" value="PSII_BNR"/>
    <property type="match status" value="2"/>
</dbReference>
<keyword evidence="5" id="KW-1185">Reference proteome</keyword>
<dbReference type="PANTHER" id="PTHR47199">
    <property type="entry name" value="PHOTOSYSTEM II STABILITY/ASSEMBLY FACTOR HCF136, CHLOROPLASTIC"/>
    <property type="match status" value="1"/>
</dbReference>
<accession>A0AAQ1KGA9</accession>
<dbReference type="RefSeq" id="WP_074980639.1">
    <property type="nucleotide sequence ID" value="NZ_FOLS01000013.1"/>
</dbReference>
<proteinExistence type="predicted"/>
<feature type="domain" description="Photosynthesis system II assembly factor Ycf48/Hcf136-like" evidence="3">
    <location>
        <begin position="76"/>
        <end position="134"/>
    </location>
</feature>
<organism evidence="4 5">
    <name type="scientific">Pseudomonas citronellolis</name>
    <dbReference type="NCBI Taxonomy" id="53408"/>
    <lineage>
        <taxon>Bacteria</taxon>
        <taxon>Pseudomonadati</taxon>
        <taxon>Pseudomonadota</taxon>
        <taxon>Gammaproteobacteria</taxon>
        <taxon>Pseudomonadales</taxon>
        <taxon>Pseudomonadaceae</taxon>
        <taxon>Pseudomonas</taxon>
    </lineage>
</organism>
<dbReference type="Proteomes" id="UP000183385">
    <property type="component" value="Unassembled WGS sequence"/>
</dbReference>
<dbReference type="CDD" id="cd15482">
    <property type="entry name" value="Sialidase_non-viral"/>
    <property type="match status" value="1"/>
</dbReference>
<protein>
    <recommendedName>
        <fullName evidence="3">Photosynthesis system II assembly factor Ycf48/Hcf136-like domain-containing protein</fullName>
    </recommendedName>
</protein>
<dbReference type="GO" id="GO:0015979">
    <property type="term" value="P:photosynthesis"/>
    <property type="evidence" value="ECO:0007669"/>
    <property type="project" value="UniProtKB-KW"/>
</dbReference>